<comment type="caution">
    <text evidence="3">The sequence shown here is derived from an EMBL/GenBank/DDBJ whole genome shotgun (WGS) entry which is preliminary data.</text>
</comment>
<evidence type="ECO:0000256" key="2">
    <source>
        <dbReference type="HAMAP-Rule" id="MF_00758"/>
    </source>
</evidence>
<comment type="similarity">
    <text evidence="1 2">Belongs to the UPF0301 (AlgH) family.</text>
</comment>
<evidence type="ECO:0000313" key="4">
    <source>
        <dbReference type="Proteomes" id="UP000265431"/>
    </source>
</evidence>
<dbReference type="Pfam" id="PF02622">
    <property type="entry name" value="DUF179"/>
    <property type="match status" value="1"/>
</dbReference>
<dbReference type="GO" id="GO:0005829">
    <property type="term" value="C:cytosol"/>
    <property type="evidence" value="ECO:0007669"/>
    <property type="project" value="TreeGrafter"/>
</dbReference>
<evidence type="ECO:0000313" key="3">
    <source>
        <dbReference type="EMBL" id="RIJ22125.1"/>
    </source>
</evidence>
<dbReference type="RefSeq" id="WP_119380044.1">
    <property type="nucleotide sequence ID" value="NZ_QWGB01000007.1"/>
</dbReference>
<reference evidence="3 4" key="1">
    <citation type="submission" date="2018-08" db="EMBL/GenBank/DDBJ databases">
        <title>Henriciella mobilis sp. nov., isolated from seawater.</title>
        <authorList>
            <person name="Cheng H."/>
            <person name="Wu Y.-H."/>
            <person name="Xu X.-W."/>
            <person name="Guo L.-L."/>
        </authorList>
    </citation>
    <scope>NUCLEOTIDE SEQUENCE [LARGE SCALE GENOMIC DNA]</scope>
    <source>
        <strain evidence="3 4">CCUG66934</strain>
    </source>
</reference>
<gene>
    <name evidence="3" type="ORF">D1224_11200</name>
</gene>
<name>A0A399QVA2_9PROT</name>
<dbReference type="HAMAP" id="MF_00758">
    <property type="entry name" value="UPF0301"/>
    <property type="match status" value="1"/>
</dbReference>
<organism evidence="3 4">
    <name type="scientific">Henriciella barbarensis</name>
    <dbReference type="NCBI Taxonomy" id="86342"/>
    <lineage>
        <taxon>Bacteria</taxon>
        <taxon>Pseudomonadati</taxon>
        <taxon>Pseudomonadota</taxon>
        <taxon>Alphaproteobacteria</taxon>
        <taxon>Hyphomonadales</taxon>
        <taxon>Hyphomonadaceae</taxon>
        <taxon>Henriciella</taxon>
    </lineage>
</organism>
<protein>
    <recommendedName>
        <fullName evidence="2">UPF0301 protein D1224_11200</fullName>
    </recommendedName>
</protein>
<dbReference type="SUPFAM" id="SSF143456">
    <property type="entry name" value="VC0467-like"/>
    <property type="match status" value="1"/>
</dbReference>
<dbReference type="Proteomes" id="UP000265431">
    <property type="component" value="Unassembled WGS sequence"/>
</dbReference>
<accession>A0A399QVA2</accession>
<dbReference type="PANTHER" id="PTHR30327">
    <property type="entry name" value="UNCHARACTERIZED PROTEIN YQGE"/>
    <property type="match status" value="1"/>
</dbReference>
<dbReference type="EMBL" id="QWGB01000007">
    <property type="protein sequence ID" value="RIJ22125.1"/>
    <property type="molecule type" value="Genomic_DNA"/>
</dbReference>
<keyword evidence="4" id="KW-1185">Reference proteome</keyword>
<dbReference type="OrthoDB" id="9807486at2"/>
<dbReference type="Gene3D" id="3.40.1740.10">
    <property type="entry name" value="VC0467-like"/>
    <property type="match status" value="1"/>
</dbReference>
<sequence>MMSDLTGKLLIAMPSIGDSRFSRSVVLVCAHEPEYAMGIVLNKPIDDLTLPQLLSQLGIEQDIKIPDSAVLNGGPVGTDRGFVVHTDDFHCEGATLAINHDFCLTATRDALVAIASDEAPRESVMALGYSGWGAGQLENEIAENAWIVSEPIPDLVFGPGHDSKWTTALQLIGIDVARLHSAGGNA</sequence>
<dbReference type="PANTHER" id="PTHR30327:SF1">
    <property type="entry name" value="UPF0301 PROTEIN YQGE"/>
    <property type="match status" value="1"/>
</dbReference>
<dbReference type="AlphaFoldDB" id="A0A399QVA2"/>
<evidence type="ECO:0000256" key="1">
    <source>
        <dbReference type="ARBA" id="ARBA00009600"/>
    </source>
</evidence>
<proteinExistence type="inferred from homology"/>
<dbReference type="InterPro" id="IPR003774">
    <property type="entry name" value="AlgH-like"/>
</dbReference>